<proteinExistence type="predicted"/>
<dbReference type="RefSeq" id="WP_034831788.1">
    <property type="nucleotide sequence ID" value="NZ_JOKH01000001.1"/>
</dbReference>
<dbReference type="eggNOG" id="COG1917">
    <property type="taxonomic scope" value="Bacteria"/>
</dbReference>
<keyword evidence="4" id="KW-1185">Reference proteome</keyword>
<dbReference type="STRING" id="1137799.GZ78_00155"/>
<feature type="domain" description="Cupin type-2" evidence="2">
    <location>
        <begin position="57"/>
        <end position="126"/>
    </location>
</feature>
<feature type="signal peptide" evidence="1">
    <location>
        <begin position="1"/>
        <end position="21"/>
    </location>
</feature>
<comment type="caution">
    <text evidence="3">The sequence shown here is derived from an EMBL/GenBank/DDBJ whole genome shotgun (WGS) entry which is preliminary data.</text>
</comment>
<dbReference type="InterPro" id="IPR013096">
    <property type="entry name" value="Cupin_2"/>
</dbReference>
<dbReference type="InterPro" id="IPR014710">
    <property type="entry name" value="RmlC-like_jellyroll"/>
</dbReference>
<dbReference type="CDD" id="cd02236">
    <property type="entry name" value="cupin_CV2614-like"/>
    <property type="match status" value="1"/>
</dbReference>
<dbReference type="PANTHER" id="PTHR36156:SF2">
    <property type="entry name" value="CUPIN TYPE-2 DOMAIN-CONTAINING PROTEIN"/>
    <property type="match status" value="1"/>
</dbReference>
<evidence type="ECO:0000256" key="1">
    <source>
        <dbReference type="SAM" id="SignalP"/>
    </source>
</evidence>
<name>A0A081NJH2_9GAMM</name>
<dbReference type="OrthoDB" id="287220at2"/>
<keyword evidence="1" id="KW-0732">Signal</keyword>
<dbReference type="InterPro" id="IPR047142">
    <property type="entry name" value="OryJ/VirC-like"/>
</dbReference>
<sequence length="141" mass="15353">MKTAFKTAALFLALGSSFAFSADQSSTEVLAHSNTSWDGTPLKSVHLDNPEVRVLRIAIAPHSKLPIHKHPVINAGYLVKGELTVVRLSDGKKLEMKAGDALVEMVDEWHYGENNSDEPAEIVVVYAGNEGQAITVKKEEQ</sequence>
<dbReference type="InterPro" id="IPR011051">
    <property type="entry name" value="RmlC_Cupin_sf"/>
</dbReference>
<accession>A0A081NJH2</accession>
<dbReference type="SUPFAM" id="SSF51182">
    <property type="entry name" value="RmlC-like cupins"/>
    <property type="match status" value="1"/>
</dbReference>
<dbReference type="PANTHER" id="PTHR36156">
    <property type="entry name" value="SLR2101 PROTEIN"/>
    <property type="match status" value="1"/>
</dbReference>
<dbReference type="Gene3D" id="2.60.120.10">
    <property type="entry name" value="Jelly Rolls"/>
    <property type="match status" value="1"/>
</dbReference>
<reference evidence="3 4" key="1">
    <citation type="submission" date="2014-06" db="EMBL/GenBank/DDBJ databases">
        <title>Whole Genome Sequences of Three Symbiotic Endozoicomonas Bacteria.</title>
        <authorList>
            <person name="Neave M.J."/>
            <person name="Apprill A."/>
            <person name="Voolstra C.R."/>
        </authorList>
    </citation>
    <scope>NUCLEOTIDE SEQUENCE [LARGE SCALE GENOMIC DNA]</scope>
    <source>
        <strain evidence="3 4">DSM 25634</strain>
    </source>
</reference>
<dbReference type="AlphaFoldDB" id="A0A081NJH2"/>
<evidence type="ECO:0000259" key="2">
    <source>
        <dbReference type="Pfam" id="PF07883"/>
    </source>
</evidence>
<protein>
    <recommendedName>
        <fullName evidence="2">Cupin type-2 domain-containing protein</fullName>
    </recommendedName>
</protein>
<dbReference type="Pfam" id="PF07883">
    <property type="entry name" value="Cupin_2"/>
    <property type="match status" value="1"/>
</dbReference>
<feature type="chain" id="PRO_5001760867" description="Cupin type-2 domain-containing protein" evidence="1">
    <location>
        <begin position="22"/>
        <end position="141"/>
    </location>
</feature>
<evidence type="ECO:0000313" key="3">
    <source>
        <dbReference type="EMBL" id="KEQ18595.1"/>
    </source>
</evidence>
<evidence type="ECO:0000313" key="4">
    <source>
        <dbReference type="Proteomes" id="UP000028073"/>
    </source>
</evidence>
<dbReference type="EMBL" id="JOKH01000001">
    <property type="protein sequence ID" value="KEQ18595.1"/>
    <property type="molecule type" value="Genomic_DNA"/>
</dbReference>
<gene>
    <name evidence="3" type="ORF">GZ78_00155</name>
</gene>
<dbReference type="Proteomes" id="UP000028073">
    <property type="component" value="Unassembled WGS sequence"/>
</dbReference>
<organism evidence="3 4">
    <name type="scientific">Endozoicomonas numazuensis</name>
    <dbReference type="NCBI Taxonomy" id="1137799"/>
    <lineage>
        <taxon>Bacteria</taxon>
        <taxon>Pseudomonadati</taxon>
        <taxon>Pseudomonadota</taxon>
        <taxon>Gammaproteobacteria</taxon>
        <taxon>Oceanospirillales</taxon>
        <taxon>Endozoicomonadaceae</taxon>
        <taxon>Endozoicomonas</taxon>
    </lineage>
</organism>